<evidence type="ECO:0000313" key="8">
    <source>
        <dbReference type="Proteomes" id="UP000248925"/>
    </source>
</evidence>
<reference evidence="7 8" key="1">
    <citation type="journal article" date="2018" name="Sci. Rep.">
        <title>Rhizobium tumorigenes sp. nov., a novel plant tumorigenic bacterium isolated from cane gall tumors on thornless blackberry.</title>
        <authorList>
            <person name="Kuzmanovi N."/>
            <person name="Smalla K."/>
            <person name="Gronow S."/>
            <person name="PuBawska J."/>
        </authorList>
    </citation>
    <scope>NUCLEOTIDE SEQUENCE [LARGE SCALE GENOMIC DNA]</scope>
    <source>
        <strain evidence="7 8">CCBAU 85046</strain>
    </source>
</reference>
<dbReference type="PANTHER" id="PTHR44688:SF16">
    <property type="entry name" value="DNA-BINDING TRANSCRIPTIONAL ACTIVATOR DEVR_DOSR"/>
    <property type="match status" value="1"/>
</dbReference>
<keyword evidence="2 7" id="KW-0238">DNA-binding</keyword>
<organism evidence="7 8">
    <name type="scientific">Rhizobium tubonense</name>
    <dbReference type="NCBI Taxonomy" id="484088"/>
    <lineage>
        <taxon>Bacteria</taxon>
        <taxon>Pseudomonadati</taxon>
        <taxon>Pseudomonadota</taxon>
        <taxon>Alphaproteobacteria</taxon>
        <taxon>Hyphomicrobiales</taxon>
        <taxon>Rhizobiaceae</taxon>
        <taxon>Rhizobium/Agrobacterium group</taxon>
        <taxon>Rhizobium</taxon>
    </lineage>
</organism>
<name>A0A2W4C3G8_9HYPH</name>
<dbReference type="InterPro" id="IPR016032">
    <property type="entry name" value="Sig_transdc_resp-reg_C-effctor"/>
</dbReference>
<dbReference type="Gene3D" id="3.40.50.2300">
    <property type="match status" value="1"/>
</dbReference>
<feature type="domain" description="Response regulatory" evidence="6">
    <location>
        <begin position="15"/>
        <end position="129"/>
    </location>
</feature>
<dbReference type="Pfam" id="PF00196">
    <property type="entry name" value="GerE"/>
    <property type="match status" value="1"/>
</dbReference>
<dbReference type="InterPro" id="IPR000792">
    <property type="entry name" value="Tscrpt_reg_LuxR_C"/>
</dbReference>
<sequence>MKISLSDRTRDQTKNVLIVDDDDDIRVALEVLLSSLGFNVNSYPTVEELIANADLSGPGCLVLDVRLPGQSGIAFQNHLLKIGCQLPIIFVSGHADIPMAVRAIQAGAVEFLTKPIRPQDLIDAIQLGLQRDSERRSRDAAGAKTIQLFEKLTPREKDVMMLIVAGHGNKQVAHLLGISEPTVKAHRGQVMRKMYVQTLPDLVRLAAEVEDLSK</sequence>
<dbReference type="InterPro" id="IPR011006">
    <property type="entry name" value="CheY-like_superfamily"/>
</dbReference>
<dbReference type="GO" id="GO:0006355">
    <property type="term" value="P:regulation of DNA-templated transcription"/>
    <property type="evidence" value="ECO:0007669"/>
    <property type="project" value="InterPro"/>
</dbReference>
<evidence type="ECO:0000256" key="2">
    <source>
        <dbReference type="ARBA" id="ARBA00023125"/>
    </source>
</evidence>
<dbReference type="GO" id="GO:0003677">
    <property type="term" value="F:DNA binding"/>
    <property type="evidence" value="ECO:0007669"/>
    <property type="project" value="UniProtKB-KW"/>
</dbReference>
<evidence type="ECO:0000256" key="1">
    <source>
        <dbReference type="ARBA" id="ARBA00023015"/>
    </source>
</evidence>
<dbReference type="SMART" id="SM00421">
    <property type="entry name" value="HTH_LUXR"/>
    <property type="match status" value="1"/>
</dbReference>
<dbReference type="Pfam" id="PF00072">
    <property type="entry name" value="Response_reg"/>
    <property type="match status" value="1"/>
</dbReference>
<feature type="modified residue" description="4-aspartylphosphate" evidence="4">
    <location>
        <position position="64"/>
    </location>
</feature>
<evidence type="ECO:0000313" key="7">
    <source>
        <dbReference type="EMBL" id="PZM08037.1"/>
    </source>
</evidence>
<keyword evidence="8" id="KW-1185">Reference proteome</keyword>
<keyword evidence="4" id="KW-0597">Phosphoprotein</keyword>
<dbReference type="PROSITE" id="PS50110">
    <property type="entry name" value="RESPONSE_REGULATORY"/>
    <property type="match status" value="1"/>
</dbReference>
<dbReference type="CDD" id="cd06170">
    <property type="entry name" value="LuxR_C_like"/>
    <property type="match status" value="1"/>
</dbReference>
<protein>
    <submittedName>
        <fullName evidence="7">DNA-binding response regulator</fullName>
    </submittedName>
</protein>
<evidence type="ECO:0000259" key="5">
    <source>
        <dbReference type="PROSITE" id="PS50043"/>
    </source>
</evidence>
<dbReference type="SMART" id="SM00448">
    <property type="entry name" value="REC"/>
    <property type="match status" value="1"/>
</dbReference>
<evidence type="ECO:0000256" key="4">
    <source>
        <dbReference type="PROSITE-ProRule" id="PRU00169"/>
    </source>
</evidence>
<keyword evidence="1" id="KW-0805">Transcription regulation</keyword>
<proteinExistence type="predicted"/>
<dbReference type="AlphaFoldDB" id="A0A2W4C3G8"/>
<accession>A0A2W4C3G8</accession>
<feature type="domain" description="HTH luxR-type" evidence="5">
    <location>
        <begin position="145"/>
        <end position="210"/>
    </location>
</feature>
<dbReference type="PROSITE" id="PS50043">
    <property type="entry name" value="HTH_LUXR_2"/>
    <property type="match status" value="1"/>
</dbReference>
<dbReference type="Proteomes" id="UP000248925">
    <property type="component" value="Unassembled WGS sequence"/>
</dbReference>
<dbReference type="GO" id="GO:0000160">
    <property type="term" value="P:phosphorelay signal transduction system"/>
    <property type="evidence" value="ECO:0007669"/>
    <property type="project" value="InterPro"/>
</dbReference>
<evidence type="ECO:0000256" key="3">
    <source>
        <dbReference type="ARBA" id="ARBA00023163"/>
    </source>
</evidence>
<dbReference type="SUPFAM" id="SSF52172">
    <property type="entry name" value="CheY-like"/>
    <property type="match status" value="1"/>
</dbReference>
<comment type="caution">
    <text evidence="7">The sequence shown here is derived from an EMBL/GenBank/DDBJ whole genome shotgun (WGS) entry which is preliminary data.</text>
</comment>
<dbReference type="EMBL" id="PCDP01000076">
    <property type="protein sequence ID" value="PZM08037.1"/>
    <property type="molecule type" value="Genomic_DNA"/>
</dbReference>
<dbReference type="InterPro" id="IPR036388">
    <property type="entry name" value="WH-like_DNA-bd_sf"/>
</dbReference>
<dbReference type="PRINTS" id="PR00038">
    <property type="entry name" value="HTHLUXR"/>
</dbReference>
<dbReference type="Gene3D" id="1.10.10.10">
    <property type="entry name" value="Winged helix-like DNA-binding domain superfamily/Winged helix DNA-binding domain"/>
    <property type="match status" value="1"/>
</dbReference>
<dbReference type="PANTHER" id="PTHR44688">
    <property type="entry name" value="DNA-BINDING TRANSCRIPTIONAL ACTIVATOR DEVR_DOSR"/>
    <property type="match status" value="1"/>
</dbReference>
<dbReference type="InterPro" id="IPR001789">
    <property type="entry name" value="Sig_transdc_resp-reg_receiver"/>
</dbReference>
<gene>
    <name evidence="7" type="ORF">CPY51_30270</name>
</gene>
<keyword evidence="3" id="KW-0804">Transcription</keyword>
<dbReference type="SUPFAM" id="SSF46894">
    <property type="entry name" value="C-terminal effector domain of the bipartite response regulators"/>
    <property type="match status" value="1"/>
</dbReference>
<dbReference type="RefSeq" id="WP_111164077.1">
    <property type="nucleotide sequence ID" value="NZ_PCDP01000076.1"/>
</dbReference>
<dbReference type="OrthoDB" id="9782655at2"/>
<evidence type="ECO:0000259" key="6">
    <source>
        <dbReference type="PROSITE" id="PS50110"/>
    </source>
</evidence>